<dbReference type="Pfam" id="PF07238">
    <property type="entry name" value="PilZ"/>
    <property type="match status" value="1"/>
</dbReference>
<dbReference type="EMBL" id="BAABEX010000005">
    <property type="protein sequence ID" value="GAA4419575.1"/>
    <property type="molecule type" value="Genomic_DNA"/>
</dbReference>
<reference evidence="3" key="1">
    <citation type="journal article" date="2019" name="Int. J. Syst. Evol. Microbiol.">
        <title>The Global Catalogue of Microorganisms (GCM) 10K type strain sequencing project: providing services to taxonomists for standard genome sequencing and annotation.</title>
        <authorList>
            <consortium name="The Broad Institute Genomics Platform"/>
            <consortium name="The Broad Institute Genome Sequencing Center for Infectious Disease"/>
            <person name="Wu L."/>
            <person name="Ma J."/>
        </authorList>
    </citation>
    <scope>NUCLEOTIDE SEQUENCE [LARGE SCALE GENOMIC DNA]</scope>
    <source>
        <strain evidence="3">JCM 31890</strain>
    </source>
</reference>
<dbReference type="Proteomes" id="UP001501788">
    <property type="component" value="Unassembled WGS sequence"/>
</dbReference>
<organism evidence="2 3">
    <name type="scientific">Acidovorax lacteus</name>
    <dbReference type="NCBI Taxonomy" id="1924988"/>
    <lineage>
        <taxon>Bacteria</taxon>
        <taxon>Pseudomonadati</taxon>
        <taxon>Pseudomonadota</taxon>
        <taxon>Betaproteobacteria</taxon>
        <taxon>Burkholderiales</taxon>
        <taxon>Comamonadaceae</taxon>
        <taxon>Acidovorax</taxon>
    </lineage>
</organism>
<accession>A0ABP8L180</accession>
<proteinExistence type="predicted"/>
<dbReference type="Gene3D" id="2.40.10.220">
    <property type="entry name" value="predicted glycosyltransferase like domains"/>
    <property type="match status" value="1"/>
</dbReference>
<protein>
    <recommendedName>
        <fullName evidence="1">PilZ domain-containing protein</fullName>
    </recommendedName>
</protein>
<feature type="domain" description="PilZ" evidence="1">
    <location>
        <begin position="3"/>
        <end position="88"/>
    </location>
</feature>
<evidence type="ECO:0000313" key="3">
    <source>
        <dbReference type="Proteomes" id="UP001501788"/>
    </source>
</evidence>
<name>A0ABP8L180_9BURK</name>
<gene>
    <name evidence="2" type="ORF">GCM10023090_06070</name>
</gene>
<dbReference type="SUPFAM" id="SSF141371">
    <property type="entry name" value="PilZ domain-like"/>
    <property type="match status" value="1"/>
</dbReference>
<keyword evidence="3" id="KW-1185">Reference proteome</keyword>
<evidence type="ECO:0000313" key="2">
    <source>
        <dbReference type="EMBL" id="GAA4419575.1"/>
    </source>
</evidence>
<comment type="caution">
    <text evidence="2">The sequence shown here is derived from an EMBL/GenBank/DDBJ whole genome shotgun (WGS) entry which is preliminary data.</text>
</comment>
<dbReference type="InterPro" id="IPR009875">
    <property type="entry name" value="PilZ_domain"/>
</dbReference>
<evidence type="ECO:0000259" key="1">
    <source>
        <dbReference type="Pfam" id="PF07238"/>
    </source>
</evidence>
<sequence>MAGNRVLPVRIHDVSLGGMSVIVPVNLPAQTIVRVRTLLPLKPAGRLPAELPCTVQYSVLSSAGGGFQVGMHFGALPEAVRAAIAAHVNS</sequence>